<dbReference type="EMBL" id="CP014229">
    <property type="protein sequence ID" value="AMD88837.1"/>
    <property type="molecule type" value="Genomic_DNA"/>
</dbReference>
<proteinExistence type="predicted"/>
<sequence>MATEISHNLTAPSIPTTMQEAEERIRQLESDNRKLRRMLLAHEQELGTLECGHYVVTRDGWNGPYHNQKQALEQGKDFAQEDFSLTVEIVARHEAQAEEEDFGVEAGVDYPWTLNPAACW</sequence>
<gene>
    <name evidence="2" type="ORF">AXF13_01170</name>
</gene>
<name>A0A0X8JHD5_9BACT</name>
<protein>
    <submittedName>
        <fullName evidence="2">Uncharacterized protein</fullName>
    </submittedName>
</protein>
<evidence type="ECO:0000256" key="1">
    <source>
        <dbReference type="SAM" id="Coils"/>
    </source>
</evidence>
<organism evidence="2 3">
    <name type="scientific">Desulfovibrio fairfieldensis</name>
    <dbReference type="NCBI Taxonomy" id="44742"/>
    <lineage>
        <taxon>Bacteria</taxon>
        <taxon>Pseudomonadati</taxon>
        <taxon>Thermodesulfobacteriota</taxon>
        <taxon>Desulfovibrionia</taxon>
        <taxon>Desulfovibrionales</taxon>
        <taxon>Desulfovibrionaceae</taxon>
        <taxon>Desulfovibrio</taxon>
    </lineage>
</organism>
<keyword evidence="1" id="KW-0175">Coiled coil</keyword>
<reference evidence="3" key="1">
    <citation type="submission" date="2016-02" db="EMBL/GenBank/DDBJ databases">
        <authorList>
            <person name="Holder M.E."/>
            <person name="Ajami N.J."/>
            <person name="Petrosino J.F."/>
        </authorList>
    </citation>
    <scope>NUCLEOTIDE SEQUENCE [LARGE SCALE GENOMIC DNA]</scope>
    <source>
        <strain evidence="3">CCUG 45958</strain>
    </source>
</reference>
<dbReference type="KEGG" id="dfi:AXF13_01170"/>
<keyword evidence="3" id="KW-1185">Reference proteome</keyword>
<accession>A0A0X8JHD5</accession>
<dbReference type="STRING" id="44742.AXF13_01170"/>
<evidence type="ECO:0000313" key="3">
    <source>
        <dbReference type="Proteomes" id="UP000069241"/>
    </source>
</evidence>
<evidence type="ECO:0000313" key="2">
    <source>
        <dbReference type="EMBL" id="AMD88837.1"/>
    </source>
</evidence>
<dbReference type="AlphaFoldDB" id="A0A0X8JHD5"/>
<feature type="coiled-coil region" evidence="1">
    <location>
        <begin position="18"/>
        <end position="45"/>
    </location>
</feature>
<dbReference type="RefSeq" id="WP_062251328.1">
    <property type="nucleotide sequence ID" value="NZ_CP014229.1"/>
</dbReference>
<dbReference type="Proteomes" id="UP000069241">
    <property type="component" value="Chromosome"/>
</dbReference>